<comment type="caution">
    <text evidence="1">The sequence shown here is derived from an EMBL/GenBank/DDBJ whole genome shotgun (WGS) entry which is preliminary data.</text>
</comment>
<name>A0A9N9CLF6_9GLOM</name>
<evidence type="ECO:0000313" key="1">
    <source>
        <dbReference type="EMBL" id="CAG8604200.1"/>
    </source>
</evidence>
<accession>A0A9N9CLF6</accession>
<keyword evidence="2" id="KW-1185">Reference proteome</keyword>
<feature type="non-terminal residue" evidence="1">
    <location>
        <position position="1"/>
    </location>
</feature>
<sequence>PNAEIPLDVYMNCVYLVRMEELLSPRRRFVPISQVSKYHTRITTNI</sequence>
<organism evidence="1 2">
    <name type="scientific">Ambispora leptoticha</name>
    <dbReference type="NCBI Taxonomy" id="144679"/>
    <lineage>
        <taxon>Eukaryota</taxon>
        <taxon>Fungi</taxon>
        <taxon>Fungi incertae sedis</taxon>
        <taxon>Mucoromycota</taxon>
        <taxon>Glomeromycotina</taxon>
        <taxon>Glomeromycetes</taxon>
        <taxon>Archaeosporales</taxon>
        <taxon>Ambisporaceae</taxon>
        <taxon>Ambispora</taxon>
    </lineage>
</organism>
<dbReference type="Proteomes" id="UP000789508">
    <property type="component" value="Unassembled WGS sequence"/>
</dbReference>
<gene>
    <name evidence="1" type="ORF">ALEPTO_LOCUS8279</name>
</gene>
<evidence type="ECO:0000313" key="2">
    <source>
        <dbReference type="Proteomes" id="UP000789508"/>
    </source>
</evidence>
<reference evidence="1" key="1">
    <citation type="submission" date="2021-06" db="EMBL/GenBank/DDBJ databases">
        <authorList>
            <person name="Kallberg Y."/>
            <person name="Tangrot J."/>
            <person name="Rosling A."/>
        </authorList>
    </citation>
    <scope>NUCLEOTIDE SEQUENCE</scope>
    <source>
        <strain evidence="1">FL130A</strain>
    </source>
</reference>
<dbReference type="EMBL" id="CAJVPS010004471">
    <property type="protein sequence ID" value="CAG8604200.1"/>
    <property type="molecule type" value="Genomic_DNA"/>
</dbReference>
<proteinExistence type="predicted"/>
<dbReference type="AlphaFoldDB" id="A0A9N9CLF6"/>
<protein>
    <submittedName>
        <fullName evidence="1">11354_t:CDS:1</fullName>
    </submittedName>
</protein>